<keyword evidence="7 8" id="KW-0472">Membrane</keyword>
<evidence type="ECO:0000256" key="3">
    <source>
        <dbReference type="ARBA" id="ARBA00022692"/>
    </source>
</evidence>
<evidence type="ECO:0000256" key="5">
    <source>
        <dbReference type="ARBA" id="ARBA00022840"/>
    </source>
</evidence>
<dbReference type="PANTHER" id="PTHR11384:SF59">
    <property type="entry name" value="LYSOSOMAL COBALAMIN TRANSPORTER ABCD4"/>
    <property type="match status" value="1"/>
</dbReference>
<evidence type="ECO:0000313" key="11">
    <source>
        <dbReference type="EMBL" id="SDH95877.1"/>
    </source>
</evidence>
<evidence type="ECO:0000313" key="12">
    <source>
        <dbReference type="Proteomes" id="UP000198606"/>
    </source>
</evidence>
<sequence length="584" mass="65301">MHSLPPGTRRPSAWQLIIPYWVSRDSWKGWLLLATQLALMFSAVYVAVWSNQLDGEVVDAMVKREWEGLWQVLLTSLAVSLLAIGVSLLSAYLISEMLRYQWRSWMTRWFIEAWTQRQAFYAIERDGLVDNPDQRIAEDIETFIQLTLTLSLGTVRVVVTTITFSVVLWHLSGTLEFSVAGQDFAITGYMVYLAFAYALGSLLVSHYAGRQLIGLFNRRQSVEANFRYRGMQLRENAEQIAFYNAGPRECQRLLDSFSDVKGNWRDIIVRTCKMMLARDIYVQTGSILPTLGALPRYLSGAISLGDVTRITGAFNSVYQSLSFFTQAYVGFAEWLAVGNRLRDLSSAIHRSEQPTRSLEVLEAPQDGLDTTSLRLERPDGEVISAIPALRIGAGERWLIRGPSGAGKSTLLRAIAGIWPYGQGTVRLPRHAKLMFLPQRSYIPHDRLKAALCYPAAADSFDDATCRVALRVVQLPELADQLDANVHWQQHLSGGEQQRLAVARALLHKPDYLFLDEATSALDAATEQTLYEALLAQLPGITLISVAHRETLEAFHDHTLEVVAAPLLPDAPSGGLLHSIQRDTI</sequence>
<dbReference type="InterPro" id="IPR036640">
    <property type="entry name" value="ABC1_TM_sf"/>
</dbReference>
<dbReference type="GO" id="GO:0140359">
    <property type="term" value="F:ABC-type transporter activity"/>
    <property type="evidence" value="ECO:0007669"/>
    <property type="project" value="InterPro"/>
</dbReference>
<dbReference type="PROSITE" id="PS50893">
    <property type="entry name" value="ABC_TRANSPORTER_2"/>
    <property type="match status" value="1"/>
</dbReference>
<evidence type="ECO:0000259" key="10">
    <source>
        <dbReference type="PROSITE" id="PS50929"/>
    </source>
</evidence>
<comment type="subcellular location">
    <subcellularLocation>
        <location evidence="1">Cell membrane</location>
        <topology evidence="1">Multi-pass membrane protein</topology>
    </subcellularLocation>
</comment>
<keyword evidence="4" id="KW-0547">Nucleotide-binding</keyword>
<feature type="transmembrane region" description="Helical" evidence="8">
    <location>
        <begin position="189"/>
        <end position="209"/>
    </location>
</feature>
<dbReference type="Gene3D" id="3.40.50.300">
    <property type="entry name" value="P-loop containing nucleotide triphosphate hydrolases"/>
    <property type="match status" value="1"/>
</dbReference>
<dbReference type="Proteomes" id="UP000198606">
    <property type="component" value="Unassembled WGS sequence"/>
</dbReference>
<dbReference type="SMART" id="SM00382">
    <property type="entry name" value="AAA"/>
    <property type="match status" value="1"/>
</dbReference>
<dbReference type="SUPFAM" id="SSF52540">
    <property type="entry name" value="P-loop containing nucleoside triphosphate hydrolases"/>
    <property type="match status" value="1"/>
</dbReference>
<dbReference type="Pfam" id="PF06472">
    <property type="entry name" value="ABC_membrane_2"/>
    <property type="match status" value="1"/>
</dbReference>
<dbReference type="InterPro" id="IPR017871">
    <property type="entry name" value="ABC_transporter-like_CS"/>
</dbReference>
<dbReference type="GO" id="GO:0005524">
    <property type="term" value="F:ATP binding"/>
    <property type="evidence" value="ECO:0007669"/>
    <property type="project" value="UniProtKB-KW"/>
</dbReference>
<keyword evidence="3 8" id="KW-0812">Transmembrane</keyword>
<accession>A0A1G8GNI6</accession>
<proteinExistence type="predicted"/>
<dbReference type="RefSeq" id="WP_084306320.1">
    <property type="nucleotide sequence ID" value="NZ_FNDG01000009.1"/>
</dbReference>
<dbReference type="PROSITE" id="PS00211">
    <property type="entry name" value="ABC_TRANSPORTER_1"/>
    <property type="match status" value="1"/>
</dbReference>
<dbReference type="SUPFAM" id="SSF90123">
    <property type="entry name" value="ABC transporter transmembrane region"/>
    <property type="match status" value="1"/>
</dbReference>
<dbReference type="PROSITE" id="PS50929">
    <property type="entry name" value="ABC_TM1F"/>
    <property type="match status" value="1"/>
</dbReference>
<feature type="domain" description="ABC transmembrane type-1" evidence="10">
    <location>
        <begin position="31"/>
        <end position="333"/>
    </location>
</feature>
<gene>
    <name evidence="11" type="ORF">SAMN05216588_109124</name>
</gene>
<evidence type="ECO:0000256" key="2">
    <source>
        <dbReference type="ARBA" id="ARBA00022448"/>
    </source>
</evidence>
<name>A0A1G8GNI6_9GAMM</name>
<dbReference type="Pfam" id="PF00005">
    <property type="entry name" value="ABC_tran"/>
    <property type="match status" value="1"/>
</dbReference>
<feature type="transmembrane region" description="Helical" evidence="8">
    <location>
        <begin position="69"/>
        <end position="94"/>
    </location>
</feature>
<keyword evidence="2" id="KW-0813">Transport</keyword>
<dbReference type="CDD" id="cd03223">
    <property type="entry name" value="ABCD_peroxisomal_ALDP"/>
    <property type="match status" value="1"/>
</dbReference>
<dbReference type="EMBL" id="FNDG01000009">
    <property type="protein sequence ID" value="SDH95877.1"/>
    <property type="molecule type" value="Genomic_DNA"/>
</dbReference>
<organism evidence="11 12">
    <name type="scientific">Phytopseudomonas flavescens</name>
    <dbReference type="NCBI Taxonomy" id="29435"/>
    <lineage>
        <taxon>Bacteria</taxon>
        <taxon>Pseudomonadati</taxon>
        <taxon>Pseudomonadota</taxon>
        <taxon>Gammaproteobacteria</taxon>
        <taxon>Pseudomonadales</taxon>
        <taxon>Pseudomonadaceae</taxon>
        <taxon>Phytopseudomonas</taxon>
    </lineage>
</organism>
<dbReference type="GO" id="GO:0016887">
    <property type="term" value="F:ATP hydrolysis activity"/>
    <property type="evidence" value="ECO:0007669"/>
    <property type="project" value="InterPro"/>
</dbReference>
<reference evidence="11 12" key="1">
    <citation type="submission" date="2016-10" db="EMBL/GenBank/DDBJ databases">
        <authorList>
            <person name="de Groot N.N."/>
        </authorList>
    </citation>
    <scope>NUCLEOTIDE SEQUENCE [LARGE SCALE GENOMIC DNA]</scope>
    <source>
        <strain evidence="11 12">LMG 18387</strain>
    </source>
</reference>
<evidence type="ECO:0000259" key="9">
    <source>
        <dbReference type="PROSITE" id="PS50893"/>
    </source>
</evidence>
<evidence type="ECO:0000256" key="7">
    <source>
        <dbReference type="ARBA" id="ARBA00023136"/>
    </source>
</evidence>
<feature type="domain" description="ABC transporter" evidence="9">
    <location>
        <begin position="355"/>
        <end position="584"/>
    </location>
</feature>
<evidence type="ECO:0000256" key="6">
    <source>
        <dbReference type="ARBA" id="ARBA00022989"/>
    </source>
</evidence>
<dbReference type="InterPro" id="IPR011527">
    <property type="entry name" value="ABC1_TM_dom"/>
</dbReference>
<dbReference type="STRING" id="29435.SAMN05216588_109124"/>
<dbReference type="PANTHER" id="PTHR11384">
    <property type="entry name" value="ATP-BINDING CASSETTE, SUB-FAMILY D MEMBER"/>
    <property type="match status" value="1"/>
</dbReference>
<evidence type="ECO:0000256" key="4">
    <source>
        <dbReference type="ARBA" id="ARBA00022741"/>
    </source>
</evidence>
<dbReference type="Gene3D" id="1.20.1560.10">
    <property type="entry name" value="ABC transporter type 1, transmembrane domain"/>
    <property type="match status" value="1"/>
</dbReference>
<dbReference type="AlphaFoldDB" id="A0A1G8GNI6"/>
<keyword evidence="5 11" id="KW-0067">ATP-binding</keyword>
<keyword evidence="6 8" id="KW-1133">Transmembrane helix</keyword>
<evidence type="ECO:0000256" key="8">
    <source>
        <dbReference type="SAM" id="Phobius"/>
    </source>
</evidence>
<dbReference type="InterPro" id="IPR003439">
    <property type="entry name" value="ABC_transporter-like_ATP-bd"/>
</dbReference>
<dbReference type="GO" id="GO:0005886">
    <property type="term" value="C:plasma membrane"/>
    <property type="evidence" value="ECO:0007669"/>
    <property type="project" value="UniProtKB-SubCell"/>
</dbReference>
<feature type="transmembrane region" description="Helical" evidence="8">
    <location>
        <begin position="30"/>
        <end position="49"/>
    </location>
</feature>
<protein>
    <submittedName>
        <fullName evidence="11">Putative ATP-binding cassette transporter</fullName>
    </submittedName>
</protein>
<feature type="transmembrane region" description="Helical" evidence="8">
    <location>
        <begin position="143"/>
        <end position="169"/>
    </location>
</feature>
<dbReference type="InterPro" id="IPR003593">
    <property type="entry name" value="AAA+_ATPase"/>
</dbReference>
<dbReference type="InterPro" id="IPR050835">
    <property type="entry name" value="ABC_transporter_sub-D"/>
</dbReference>
<evidence type="ECO:0000256" key="1">
    <source>
        <dbReference type="ARBA" id="ARBA00004651"/>
    </source>
</evidence>
<dbReference type="InterPro" id="IPR027417">
    <property type="entry name" value="P-loop_NTPase"/>
</dbReference>